<sequence>MQNILFIVNAPPYGSERVLSALRLATQLAAEEFPPALQVFLLSDAVGCVLSGQQAAAGVPLGQMLAELIGAGVRVYACRTCLDARGLTADRLLAGVEVGTMPILAKLTLDADKVLSF</sequence>
<dbReference type="RefSeq" id="WP_163316690.1">
    <property type="nucleotide sequence ID" value="NZ_JAAGAA010000010.1"/>
</dbReference>
<dbReference type="PANTHER" id="PTHR34874:SF1">
    <property type="entry name" value="PROTEIN YCHN"/>
    <property type="match status" value="1"/>
</dbReference>
<accession>A0A6B2KTM0</accession>
<dbReference type="SUPFAM" id="SSF75169">
    <property type="entry name" value="DsrEFH-like"/>
    <property type="match status" value="1"/>
</dbReference>
<protein>
    <submittedName>
        <fullName evidence="1">DsrE family protein</fullName>
    </submittedName>
</protein>
<dbReference type="EMBL" id="JAAGAA010000010">
    <property type="protein sequence ID" value="NDV13498.1"/>
    <property type="molecule type" value="Genomic_DNA"/>
</dbReference>
<evidence type="ECO:0000313" key="1">
    <source>
        <dbReference type="EMBL" id="NDV13498.1"/>
    </source>
</evidence>
<evidence type="ECO:0000313" key="2">
    <source>
        <dbReference type="Proteomes" id="UP000482578"/>
    </source>
</evidence>
<dbReference type="Proteomes" id="UP000482578">
    <property type="component" value="Unassembled WGS sequence"/>
</dbReference>
<dbReference type="AlphaFoldDB" id="A0A6B2KTM0"/>
<comment type="caution">
    <text evidence="1">The sequence shown here is derived from an EMBL/GenBank/DDBJ whole genome shotgun (WGS) entry which is preliminary data.</text>
</comment>
<dbReference type="GO" id="GO:0005829">
    <property type="term" value="C:cytosol"/>
    <property type="evidence" value="ECO:0007669"/>
    <property type="project" value="TreeGrafter"/>
</dbReference>
<organism evidence="1 2">
    <name type="scientific">Crenobacter caeni</name>
    <dbReference type="NCBI Taxonomy" id="2705474"/>
    <lineage>
        <taxon>Bacteria</taxon>
        <taxon>Pseudomonadati</taxon>
        <taxon>Pseudomonadota</taxon>
        <taxon>Betaproteobacteria</taxon>
        <taxon>Neisseriales</taxon>
        <taxon>Neisseriaceae</taxon>
        <taxon>Crenobacter</taxon>
    </lineage>
</organism>
<keyword evidence="2" id="KW-1185">Reference proteome</keyword>
<dbReference type="Pfam" id="PF02635">
    <property type="entry name" value="DsrE"/>
    <property type="match status" value="1"/>
</dbReference>
<name>A0A6B2KTM0_9NEIS</name>
<dbReference type="InterPro" id="IPR003787">
    <property type="entry name" value="Sulphur_relay_DsrE/F-like"/>
</dbReference>
<dbReference type="InterPro" id="IPR027396">
    <property type="entry name" value="DsrEFH-like"/>
</dbReference>
<dbReference type="Gene3D" id="3.40.1260.10">
    <property type="entry name" value="DsrEFH-like"/>
    <property type="match status" value="1"/>
</dbReference>
<dbReference type="PANTHER" id="PTHR34874">
    <property type="entry name" value="PROTEIN YCHN"/>
    <property type="match status" value="1"/>
</dbReference>
<reference evidence="1 2" key="1">
    <citation type="submission" date="2020-02" db="EMBL/GenBank/DDBJ databases">
        <authorList>
            <person name="Yang Z."/>
        </authorList>
    </citation>
    <scope>NUCLEOTIDE SEQUENCE [LARGE SCALE GENOMIC DNA]</scope>
    <source>
        <strain evidence="1 2">HX-7-9</strain>
    </source>
</reference>
<gene>
    <name evidence="1" type="ORF">GZH52_11960</name>
</gene>
<proteinExistence type="predicted"/>